<evidence type="ECO:0000256" key="1">
    <source>
        <dbReference type="PROSITE-ProRule" id="PRU00169"/>
    </source>
</evidence>
<dbReference type="Proteomes" id="UP000076268">
    <property type="component" value="Unassembled WGS sequence"/>
</dbReference>
<proteinExistence type="predicted"/>
<dbReference type="GO" id="GO:0051782">
    <property type="term" value="P:negative regulation of cell division"/>
    <property type="evidence" value="ECO:0007669"/>
    <property type="project" value="TreeGrafter"/>
</dbReference>
<reference evidence="3 4" key="1">
    <citation type="submission" date="2016-02" db="EMBL/GenBank/DDBJ databases">
        <title>Anaerosporomusa subterraneum gen. nov., sp. nov., a spore-forming obligate anaerobe isolated from saprolite.</title>
        <authorList>
            <person name="Choi J.K."/>
            <person name="Shah M."/>
            <person name="Yee N."/>
        </authorList>
    </citation>
    <scope>NUCLEOTIDE SEQUENCE [LARGE SCALE GENOMIC DNA]</scope>
    <source>
        <strain evidence="3 4">RU4</strain>
    </source>
</reference>
<evidence type="ECO:0000313" key="4">
    <source>
        <dbReference type="Proteomes" id="UP000076268"/>
    </source>
</evidence>
<dbReference type="GO" id="GO:0009898">
    <property type="term" value="C:cytoplasmic side of plasma membrane"/>
    <property type="evidence" value="ECO:0007669"/>
    <property type="project" value="TreeGrafter"/>
</dbReference>
<dbReference type="Gene3D" id="3.40.50.2300">
    <property type="match status" value="1"/>
</dbReference>
<dbReference type="GO" id="GO:0005524">
    <property type="term" value="F:ATP binding"/>
    <property type="evidence" value="ECO:0007669"/>
    <property type="project" value="TreeGrafter"/>
</dbReference>
<dbReference type="PROSITE" id="PS50110">
    <property type="entry name" value="RESPONSE_REGULATORY"/>
    <property type="match status" value="1"/>
</dbReference>
<dbReference type="SUPFAM" id="SSF52172">
    <property type="entry name" value="CheY-like"/>
    <property type="match status" value="1"/>
</dbReference>
<comment type="caution">
    <text evidence="3">The sequence shown here is derived from an EMBL/GenBank/DDBJ whole genome shotgun (WGS) entry which is preliminary data.</text>
</comment>
<organism evidence="3 4">
    <name type="scientific">Anaerosporomusa subterranea</name>
    <dbReference type="NCBI Taxonomy" id="1794912"/>
    <lineage>
        <taxon>Bacteria</taxon>
        <taxon>Bacillati</taxon>
        <taxon>Bacillota</taxon>
        <taxon>Negativicutes</taxon>
        <taxon>Acetonemataceae</taxon>
        <taxon>Anaerosporomusa</taxon>
    </lineage>
</organism>
<dbReference type="OrthoDB" id="9794577at2"/>
<dbReference type="AlphaFoldDB" id="A0A154BRU5"/>
<dbReference type="InterPro" id="IPR025669">
    <property type="entry name" value="AAA_dom"/>
</dbReference>
<sequence>MQEKIRVLLADDIAATRASVGKLIAFHDEMTVIGEAENAEQVIALAKKLLPDIILMDINMPGMDGITATQILSAEVPSASIIMMSVQNEQEYLRKAMVAGAKNYLTKPFSSDELLQAIKQVHESELRRRVVFMKPESINSKQGKVITVFSTKGGIGKTTIATNLAVALAAKTDGNVCVVDADLQFGDVALFLNVLPQATIADLVQDIDHLDEKLLKGYLCPFSDSVKVLPAPLRPEQAETISGVHLTAILKTLRSMFQYVVVDTAPSFNDAMLAALDAADEVLIISAMDLPTVKNVKLCLEIMESLNYTEGKVKLVLNRADSEGGMDIREVEETLRRGFSATVPSDGKTVVSSVNRGVPFVISNPDTNVAQSVYKLARMVSCGEWKEEEKPKSVVTKIKSLFG</sequence>
<dbReference type="PANTHER" id="PTHR43384">
    <property type="entry name" value="SEPTUM SITE-DETERMINING PROTEIN MIND HOMOLOG, CHLOROPLASTIC-RELATED"/>
    <property type="match status" value="1"/>
</dbReference>
<dbReference type="InterPro" id="IPR050625">
    <property type="entry name" value="ParA/MinD_ATPase"/>
</dbReference>
<dbReference type="SMART" id="SM00448">
    <property type="entry name" value="REC"/>
    <property type="match status" value="1"/>
</dbReference>
<dbReference type="InterPro" id="IPR027417">
    <property type="entry name" value="P-loop_NTPase"/>
</dbReference>
<gene>
    <name evidence="3" type="ORF">AXX12_09700</name>
</gene>
<dbReference type="InterPro" id="IPR001789">
    <property type="entry name" value="Sig_transdc_resp-reg_receiver"/>
</dbReference>
<dbReference type="PANTHER" id="PTHR43384:SF13">
    <property type="entry name" value="SLR0110 PROTEIN"/>
    <property type="match status" value="1"/>
</dbReference>
<dbReference type="Pfam" id="PF13614">
    <property type="entry name" value="AAA_31"/>
    <property type="match status" value="1"/>
</dbReference>
<dbReference type="EMBL" id="LSGP01000017">
    <property type="protein sequence ID" value="KYZ76682.1"/>
    <property type="molecule type" value="Genomic_DNA"/>
</dbReference>
<dbReference type="GO" id="GO:0000160">
    <property type="term" value="P:phosphorelay signal transduction system"/>
    <property type="evidence" value="ECO:0007669"/>
    <property type="project" value="InterPro"/>
</dbReference>
<evidence type="ECO:0000313" key="3">
    <source>
        <dbReference type="EMBL" id="KYZ76682.1"/>
    </source>
</evidence>
<dbReference type="SUPFAM" id="SSF52540">
    <property type="entry name" value="P-loop containing nucleoside triphosphate hydrolases"/>
    <property type="match status" value="1"/>
</dbReference>
<dbReference type="Pfam" id="PF00072">
    <property type="entry name" value="Response_reg"/>
    <property type="match status" value="1"/>
</dbReference>
<feature type="modified residue" description="4-aspartylphosphate" evidence="1">
    <location>
        <position position="57"/>
    </location>
</feature>
<keyword evidence="1" id="KW-0597">Phosphoprotein</keyword>
<name>A0A154BRU5_ANASB</name>
<dbReference type="InterPro" id="IPR011006">
    <property type="entry name" value="CheY-like_superfamily"/>
</dbReference>
<dbReference type="GO" id="GO:0005829">
    <property type="term" value="C:cytosol"/>
    <property type="evidence" value="ECO:0007669"/>
    <property type="project" value="TreeGrafter"/>
</dbReference>
<dbReference type="CDD" id="cd17535">
    <property type="entry name" value="REC_NarL-like"/>
    <property type="match status" value="1"/>
</dbReference>
<evidence type="ECO:0000259" key="2">
    <source>
        <dbReference type="PROSITE" id="PS50110"/>
    </source>
</evidence>
<dbReference type="STRING" id="1794912.AXX12_09700"/>
<dbReference type="Gene3D" id="3.40.50.300">
    <property type="entry name" value="P-loop containing nucleotide triphosphate hydrolases"/>
    <property type="match status" value="1"/>
</dbReference>
<protein>
    <submittedName>
        <fullName evidence="3">Response regulator receiver protein</fullName>
    </submittedName>
</protein>
<feature type="domain" description="Response regulatory" evidence="2">
    <location>
        <begin position="6"/>
        <end position="122"/>
    </location>
</feature>
<dbReference type="InterPro" id="IPR058245">
    <property type="entry name" value="NreC/VraR/RcsB-like_REC"/>
</dbReference>
<dbReference type="RefSeq" id="WP_066242565.1">
    <property type="nucleotide sequence ID" value="NZ_LSGP01000017.1"/>
</dbReference>
<accession>A0A154BRU5</accession>
<keyword evidence="4" id="KW-1185">Reference proteome</keyword>
<dbReference type="GO" id="GO:0016887">
    <property type="term" value="F:ATP hydrolysis activity"/>
    <property type="evidence" value="ECO:0007669"/>
    <property type="project" value="TreeGrafter"/>
</dbReference>